<dbReference type="Proteomes" id="UP001152795">
    <property type="component" value="Unassembled WGS sequence"/>
</dbReference>
<accession>A0A7D9J5T2</accession>
<reference evidence="2" key="1">
    <citation type="submission" date="2020-04" db="EMBL/GenBank/DDBJ databases">
        <authorList>
            <person name="Alioto T."/>
            <person name="Alioto T."/>
            <person name="Gomez Garrido J."/>
        </authorList>
    </citation>
    <scope>NUCLEOTIDE SEQUENCE</scope>
    <source>
        <strain evidence="2">A484AB</strain>
    </source>
</reference>
<organism evidence="2 3">
    <name type="scientific">Paramuricea clavata</name>
    <name type="common">Red gorgonian</name>
    <name type="synonym">Violescent sea-whip</name>
    <dbReference type="NCBI Taxonomy" id="317549"/>
    <lineage>
        <taxon>Eukaryota</taxon>
        <taxon>Metazoa</taxon>
        <taxon>Cnidaria</taxon>
        <taxon>Anthozoa</taxon>
        <taxon>Octocorallia</taxon>
        <taxon>Malacalcyonacea</taxon>
        <taxon>Plexauridae</taxon>
        <taxon>Paramuricea</taxon>
    </lineage>
</organism>
<dbReference type="EMBL" id="CACRXK020012038">
    <property type="protein sequence ID" value="CAB4022566.1"/>
    <property type="molecule type" value="Genomic_DNA"/>
</dbReference>
<proteinExistence type="predicted"/>
<feature type="region of interest" description="Disordered" evidence="1">
    <location>
        <begin position="93"/>
        <end position="170"/>
    </location>
</feature>
<sequence length="170" mass="20555">MRSIKPKPTYREWLINLLRRDVITEDEEEMSLFKSNHEEADTRLIFMRVFKIRMWWSLQRIQMYSVLMVYEYCVQKTAHKWYMKIDHDKYVDIGKGDQQPTPRSLMYHDNSDTQDDSGEPVPKRSRCDEEDHGDESSDDDMHDKEMEYIFFGNSADEESDHETDEDKWLP</sequence>
<evidence type="ECO:0000313" key="2">
    <source>
        <dbReference type="EMBL" id="CAB4022566.1"/>
    </source>
</evidence>
<evidence type="ECO:0000313" key="3">
    <source>
        <dbReference type="Proteomes" id="UP001152795"/>
    </source>
</evidence>
<evidence type="ECO:0000256" key="1">
    <source>
        <dbReference type="SAM" id="MobiDB-lite"/>
    </source>
</evidence>
<name>A0A7D9J5T2_PARCT</name>
<comment type="caution">
    <text evidence="2">The sequence shown here is derived from an EMBL/GenBank/DDBJ whole genome shotgun (WGS) entry which is preliminary data.</text>
</comment>
<gene>
    <name evidence="2" type="ORF">PACLA_8A075189</name>
</gene>
<keyword evidence="3" id="KW-1185">Reference proteome</keyword>
<protein>
    <submittedName>
        <fullName evidence="2">Uncharacterized protein</fullName>
    </submittedName>
</protein>
<dbReference type="AlphaFoldDB" id="A0A7D9J5T2"/>